<dbReference type="InterPro" id="IPR050808">
    <property type="entry name" value="Phage_Integrase"/>
</dbReference>
<accession>A0A0N7M976</accession>
<feature type="domain" description="Tyr recombinase" evidence="6">
    <location>
        <begin position="207"/>
        <end position="394"/>
    </location>
</feature>
<evidence type="ECO:0000313" key="9">
    <source>
        <dbReference type="Proteomes" id="UP000051260"/>
    </source>
</evidence>
<sequence>MAAGKPLTATFVKNINRPGKYFDNSRYGLFLRIDKQGRKYWIQRIVISGKRREIGLGNFPLVTLSMAREQAVENKRKTYLGGDPLAEKRKAKMDTDFASVVEKYLEAKLAEFRSEKHKKQWNATLDTYAIPVIGNRAVETIDVTDIVSVLKPIWEEKTETASRLRGRIEKVLSWATVNELRIGDNPARWKGNLSEVLPKPSKVATVKHHPALAQSDTGRWWADLSSRDGISIKALQFAALTASGSGEIRGMTWDEVDFEAGHWTIPAARMKARRQHRVPLTPSMIVLLKELPRLEGSPYVFFGAKGGMLSDMALSSVMRKMHKADLAKCGPGYFDAKSGSPAVPHGLRSTFRDWAAEEGYDHHMAELALAHNVDSMVVRAYRRTDALERRRKMMVAWEKFLKKE</sequence>
<gene>
    <name evidence="8" type="primary">intA_1</name>
    <name evidence="8" type="ORF">RUE5091_01560</name>
</gene>
<dbReference type="GO" id="GO:0015074">
    <property type="term" value="P:DNA integration"/>
    <property type="evidence" value="ECO:0007669"/>
    <property type="project" value="UniProtKB-KW"/>
</dbReference>
<evidence type="ECO:0000256" key="2">
    <source>
        <dbReference type="ARBA" id="ARBA00022908"/>
    </source>
</evidence>
<proteinExistence type="inferred from homology"/>
<evidence type="ECO:0000256" key="3">
    <source>
        <dbReference type="ARBA" id="ARBA00023125"/>
    </source>
</evidence>
<evidence type="ECO:0000256" key="4">
    <source>
        <dbReference type="ARBA" id="ARBA00023172"/>
    </source>
</evidence>
<keyword evidence="9" id="KW-1185">Reference proteome</keyword>
<evidence type="ECO:0000256" key="1">
    <source>
        <dbReference type="ARBA" id="ARBA00008857"/>
    </source>
</evidence>
<dbReference type="InterPro" id="IPR010998">
    <property type="entry name" value="Integrase_recombinase_N"/>
</dbReference>
<dbReference type="CDD" id="cd00801">
    <property type="entry name" value="INT_P4_C"/>
    <property type="match status" value="1"/>
</dbReference>
<dbReference type="Gene3D" id="1.10.150.130">
    <property type="match status" value="1"/>
</dbReference>
<dbReference type="InterPro" id="IPR002104">
    <property type="entry name" value="Integrase_catalytic"/>
</dbReference>
<comment type="similarity">
    <text evidence="1">Belongs to the 'phage' integrase family.</text>
</comment>
<dbReference type="EMBL" id="CYUD01000004">
    <property type="protein sequence ID" value="CUJ95591.1"/>
    <property type="molecule type" value="Genomic_DNA"/>
</dbReference>
<organism evidence="8 9">
    <name type="scientific">Ruegeria denitrificans</name>
    <dbReference type="NCBI Taxonomy" id="1715692"/>
    <lineage>
        <taxon>Bacteria</taxon>
        <taxon>Pseudomonadati</taxon>
        <taxon>Pseudomonadota</taxon>
        <taxon>Alphaproteobacteria</taxon>
        <taxon>Rhodobacterales</taxon>
        <taxon>Roseobacteraceae</taxon>
        <taxon>Ruegeria</taxon>
    </lineage>
</organism>
<feature type="domain" description="Core-binding (CB)" evidence="7">
    <location>
        <begin position="95"/>
        <end position="176"/>
    </location>
</feature>
<dbReference type="STRING" id="1715692.RUE5091_01560"/>
<dbReference type="PROSITE" id="PS51900">
    <property type="entry name" value="CB"/>
    <property type="match status" value="1"/>
</dbReference>
<evidence type="ECO:0000259" key="6">
    <source>
        <dbReference type="PROSITE" id="PS51898"/>
    </source>
</evidence>
<dbReference type="SUPFAM" id="SSF56349">
    <property type="entry name" value="DNA breaking-rejoining enzymes"/>
    <property type="match status" value="1"/>
</dbReference>
<dbReference type="PANTHER" id="PTHR30629:SF2">
    <property type="entry name" value="PROPHAGE INTEGRASE INTS-RELATED"/>
    <property type="match status" value="1"/>
</dbReference>
<dbReference type="InterPro" id="IPR025166">
    <property type="entry name" value="Integrase_DNA_bind_dom"/>
</dbReference>
<dbReference type="InterPro" id="IPR044068">
    <property type="entry name" value="CB"/>
</dbReference>
<dbReference type="InterPro" id="IPR013762">
    <property type="entry name" value="Integrase-like_cat_sf"/>
</dbReference>
<dbReference type="Gene3D" id="3.30.160.390">
    <property type="entry name" value="Integrase, DNA-binding domain"/>
    <property type="match status" value="1"/>
</dbReference>
<evidence type="ECO:0000313" key="8">
    <source>
        <dbReference type="EMBL" id="CUJ95591.1"/>
    </source>
</evidence>
<dbReference type="InterPro" id="IPR053876">
    <property type="entry name" value="Phage_int_M"/>
</dbReference>
<dbReference type="PANTHER" id="PTHR30629">
    <property type="entry name" value="PROPHAGE INTEGRASE"/>
    <property type="match status" value="1"/>
</dbReference>
<dbReference type="InterPro" id="IPR038488">
    <property type="entry name" value="Integrase_DNA-bd_sf"/>
</dbReference>
<dbReference type="Pfam" id="PF00589">
    <property type="entry name" value="Phage_integrase"/>
    <property type="match status" value="1"/>
</dbReference>
<dbReference type="Pfam" id="PF22022">
    <property type="entry name" value="Phage_int_M"/>
    <property type="match status" value="1"/>
</dbReference>
<dbReference type="GO" id="GO:0003677">
    <property type="term" value="F:DNA binding"/>
    <property type="evidence" value="ECO:0007669"/>
    <property type="project" value="UniProtKB-UniRule"/>
</dbReference>
<dbReference type="Gene3D" id="1.10.443.10">
    <property type="entry name" value="Intergrase catalytic core"/>
    <property type="match status" value="1"/>
</dbReference>
<keyword evidence="3 5" id="KW-0238">DNA-binding</keyword>
<keyword evidence="4" id="KW-0233">DNA recombination</keyword>
<dbReference type="PROSITE" id="PS51898">
    <property type="entry name" value="TYR_RECOMBINASE"/>
    <property type="match status" value="1"/>
</dbReference>
<name>A0A0N7M976_9RHOB</name>
<dbReference type="RefSeq" id="WP_058281296.1">
    <property type="nucleotide sequence ID" value="NZ_CYUD01000004.1"/>
</dbReference>
<dbReference type="GO" id="GO:0006310">
    <property type="term" value="P:DNA recombination"/>
    <property type="evidence" value="ECO:0007669"/>
    <property type="project" value="UniProtKB-KW"/>
</dbReference>
<evidence type="ECO:0000256" key="5">
    <source>
        <dbReference type="PROSITE-ProRule" id="PRU01248"/>
    </source>
</evidence>
<protein>
    <submittedName>
        <fullName evidence="8">Prophage CP4-57 integrase</fullName>
    </submittedName>
</protein>
<reference evidence="9" key="1">
    <citation type="submission" date="2015-09" db="EMBL/GenBank/DDBJ databases">
        <authorList>
            <person name="Rodrigo-Torres L."/>
            <person name="Arahal D.R."/>
        </authorList>
    </citation>
    <scope>NUCLEOTIDE SEQUENCE [LARGE SCALE GENOMIC DNA]</scope>
    <source>
        <strain evidence="9">CECT 5091</strain>
    </source>
</reference>
<dbReference type="InterPro" id="IPR011010">
    <property type="entry name" value="DNA_brk_join_enz"/>
</dbReference>
<evidence type="ECO:0000259" key="7">
    <source>
        <dbReference type="PROSITE" id="PS51900"/>
    </source>
</evidence>
<dbReference type="Proteomes" id="UP000051260">
    <property type="component" value="Unassembled WGS sequence"/>
</dbReference>
<dbReference type="Pfam" id="PF13356">
    <property type="entry name" value="Arm-DNA-bind_3"/>
    <property type="match status" value="1"/>
</dbReference>
<dbReference type="AlphaFoldDB" id="A0A0N7M976"/>
<keyword evidence="2" id="KW-0229">DNA integration</keyword>